<keyword evidence="2" id="KW-1185">Reference proteome</keyword>
<evidence type="ECO:0000313" key="2">
    <source>
        <dbReference type="Proteomes" id="UP001629113"/>
    </source>
</evidence>
<dbReference type="Proteomes" id="UP001629113">
    <property type="component" value="Unassembled WGS sequence"/>
</dbReference>
<protein>
    <recommendedName>
        <fullName evidence="3">F-box domain-containing protein</fullName>
    </recommendedName>
</protein>
<name>A0ABR4PM47_9HELO</name>
<sequence length="332" mass="39549">MFLAIRKILGMVETSPSAPTHLVTATEEVVPRQQPRRNLPKPELGTLPAEILLLIMKHEEMDPVTRIVLGLTCREMYGILREVMEKGDLKTYLWYPTGWFFDLNMQVTTTGAINNWWMYDEWRFIYGIVTPYPKLLDLIKDERLFDGLHLCHSCNKFKPDTAYRSLELEEMSRNREGNTWWDRDEKTMAEYSSRCRRCRAACLLMEEMGLEEYVQEWDSYPKEVKRSRGQSGFRREYMGLKNLWQNEAVPLKVVQKLEPRCPHNHWDNAIHCDYERKMRDYSVRDPEWFERICKNSERRCDAYEGNYIRSGRTALKNLGFESSSEEEWLEKI</sequence>
<comment type="caution">
    <text evidence="1">The sequence shown here is derived from an EMBL/GenBank/DDBJ whole genome shotgun (WGS) entry which is preliminary data.</text>
</comment>
<dbReference type="EMBL" id="JBFCZG010000003">
    <property type="protein sequence ID" value="KAL3424313.1"/>
    <property type="molecule type" value="Genomic_DNA"/>
</dbReference>
<proteinExistence type="predicted"/>
<organism evidence="1 2">
    <name type="scientific">Phlyctema vagabunda</name>
    <dbReference type="NCBI Taxonomy" id="108571"/>
    <lineage>
        <taxon>Eukaryota</taxon>
        <taxon>Fungi</taxon>
        <taxon>Dikarya</taxon>
        <taxon>Ascomycota</taxon>
        <taxon>Pezizomycotina</taxon>
        <taxon>Leotiomycetes</taxon>
        <taxon>Helotiales</taxon>
        <taxon>Dermateaceae</taxon>
        <taxon>Phlyctema</taxon>
    </lineage>
</organism>
<evidence type="ECO:0008006" key="3">
    <source>
        <dbReference type="Google" id="ProtNLM"/>
    </source>
</evidence>
<gene>
    <name evidence="1" type="ORF">PVAG01_03594</name>
</gene>
<evidence type="ECO:0000313" key="1">
    <source>
        <dbReference type="EMBL" id="KAL3424313.1"/>
    </source>
</evidence>
<dbReference type="CDD" id="cd09917">
    <property type="entry name" value="F-box_SF"/>
    <property type="match status" value="1"/>
</dbReference>
<accession>A0ABR4PM47</accession>
<reference evidence="1 2" key="1">
    <citation type="submission" date="2024-06" db="EMBL/GenBank/DDBJ databases">
        <title>Complete genome of Phlyctema vagabunda strain 19-DSS-EL-015.</title>
        <authorList>
            <person name="Fiorenzani C."/>
        </authorList>
    </citation>
    <scope>NUCLEOTIDE SEQUENCE [LARGE SCALE GENOMIC DNA]</scope>
    <source>
        <strain evidence="1 2">19-DSS-EL-015</strain>
    </source>
</reference>